<reference evidence="1" key="1">
    <citation type="submission" date="2021-05" db="EMBL/GenBank/DDBJ databases">
        <authorList>
            <person name="Alioto T."/>
            <person name="Alioto T."/>
            <person name="Gomez Garrido J."/>
        </authorList>
    </citation>
    <scope>NUCLEOTIDE SEQUENCE</scope>
</reference>
<dbReference type="AlphaFoldDB" id="A0A8D8TIX0"/>
<sequence>MEQRPYWYSSPLEIMLAYRTNLNTIIKPVLFCLDLLKHGEREERQLHMSLKMKSTERGLEHTSTEDKDTWHILGKEDTILISTAWPTKKYKKIKKERKKVIRKERKMRGMEI</sequence>
<protein>
    <submittedName>
        <fullName evidence="1">Uncharacterized protein</fullName>
    </submittedName>
</protein>
<organism evidence="1">
    <name type="scientific">Cacopsylla melanoneura</name>
    <dbReference type="NCBI Taxonomy" id="428564"/>
    <lineage>
        <taxon>Eukaryota</taxon>
        <taxon>Metazoa</taxon>
        <taxon>Ecdysozoa</taxon>
        <taxon>Arthropoda</taxon>
        <taxon>Hexapoda</taxon>
        <taxon>Insecta</taxon>
        <taxon>Pterygota</taxon>
        <taxon>Neoptera</taxon>
        <taxon>Paraneoptera</taxon>
        <taxon>Hemiptera</taxon>
        <taxon>Sternorrhyncha</taxon>
        <taxon>Psylloidea</taxon>
        <taxon>Psyllidae</taxon>
        <taxon>Psyllinae</taxon>
        <taxon>Cacopsylla</taxon>
    </lineage>
</organism>
<accession>A0A8D8TIX0</accession>
<dbReference type="EMBL" id="HBUF01288100">
    <property type="protein sequence ID" value="CAG6688673.1"/>
    <property type="molecule type" value="Transcribed_RNA"/>
</dbReference>
<evidence type="ECO:0000313" key="1">
    <source>
        <dbReference type="EMBL" id="CAG6688673.1"/>
    </source>
</evidence>
<name>A0A8D8TIX0_9HEMI</name>
<proteinExistence type="predicted"/>